<dbReference type="EMBL" id="JAJITD010000002">
    <property type="protein sequence ID" value="MCC8392017.1"/>
    <property type="molecule type" value="Genomic_DNA"/>
</dbReference>
<keyword evidence="1" id="KW-1133">Transmembrane helix</keyword>
<evidence type="ECO:0000313" key="2">
    <source>
        <dbReference type="EMBL" id="MCC8392017.1"/>
    </source>
</evidence>
<keyword evidence="3" id="KW-1185">Reference proteome</keyword>
<evidence type="ECO:0000313" key="3">
    <source>
        <dbReference type="Proteomes" id="UP001431019"/>
    </source>
</evidence>
<evidence type="ECO:0000256" key="1">
    <source>
        <dbReference type="SAM" id="Phobius"/>
    </source>
</evidence>
<dbReference type="Proteomes" id="UP001431019">
    <property type="component" value="Unassembled WGS sequence"/>
</dbReference>
<keyword evidence="1" id="KW-0812">Transmembrane</keyword>
<proteinExistence type="predicted"/>
<name>A0ABS8JQ75_9BURK</name>
<dbReference type="RefSeq" id="WP_230508238.1">
    <property type="nucleotide sequence ID" value="NZ_JAJITD010000002.1"/>
</dbReference>
<accession>A0ABS8JQ75</accession>
<organism evidence="2 3">
    <name type="scientific">Paraburkholderia sejongensis</name>
    <dbReference type="NCBI Taxonomy" id="2886946"/>
    <lineage>
        <taxon>Bacteria</taxon>
        <taxon>Pseudomonadati</taxon>
        <taxon>Pseudomonadota</taxon>
        <taxon>Betaproteobacteria</taxon>
        <taxon>Burkholderiales</taxon>
        <taxon>Burkholderiaceae</taxon>
        <taxon>Paraburkholderia</taxon>
    </lineage>
</organism>
<feature type="transmembrane region" description="Helical" evidence="1">
    <location>
        <begin position="28"/>
        <end position="46"/>
    </location>
</feature>
<protein>
    <submittedName>
        <fullName evidence="2">Uncharacterized protein</fullName>
    </submittedName>
</protein>
<reference evidence="2 3" key="1">
    <citation type="submission" date="2021-11" db="EMBL/GenBank/DDBJ databases">
        <authorList>
            <person name="Oh E.-T."/>
            <person name="Kim S.-B."/>
        </authorList>
    </citation>
    <scope>NUCLEOTIDE SEQUENCE [LARGE SCALE GENOMIC DNA]</scope>
    <source>
        <strain evidence="2 3">MMS20-SJTR3</strain>
    </source>
</reference>
<gene>
    <name evidence="2" type="ORF">LJ656_05395</name>
</gene>
<sequence length="66" mass="7642">MAAWDGTSYIDRLTEARRSRVPRCGKCFGFFLILSFIVLRFIACEYGSGNRQRMLRASARRVPFYG</sequence>
<keyword evidence="1" id="KW-0472">Membrane</keyword>
<comment type="caution">
    <text evidence="2">The sequence shown here is derived from an EMBL/GenBank/DDBJ whole genome shotgun (WGS) entry which is preliminary data.</text>
</comment>